<dbReference type="GO" id="GO:0016020">
    <property type="term" value="C:membrane"/>
    <property type="evidence" value="ECO:0007669"/>
    <property type="project" value="UniProtKB-SubCell"/>
</dbReference>
<keyword evidence="2 5" id="KW-0812">Transmembrane</keyword>
<feature type="transmembrane region" description="Helical" evidence="5">
    <location>
        <begin position="133"/>
        <end position="153"/>
    </location>
</feature>
<dbReference type="HOGENOM" id="CLU_137440_0_0_7"/>
<dbReference type="InterPro" id="IPR025423">
    <property type="entry name" value="TMEM205-like"/>
</dbReference>
<sequence length="175" mass="19778">MIKAIYLFLIASLVGVEISIGAFVAPTIFFPDNLIGSGVLTHFQSGQLMSAIFVKYNKFLIAICVISLIFEMVKFNNNKKLSFYNRFSTLMIALLNLILGLLFVLFFTDYILSAQNNGAAATVTTQFLQIHKASEWCMKIMMIAQVFLFFMNFSREKEPKKQDLGEIKADESSKI</sequence>
<evidence type="ECO:0000256" key="2">
    <source>
        <dbReference type="ARBA" id="ARBA00022692"/>
    </source>
</evidence>
<proteinExistence type="predicted"/>
<evidence type="ECO:0000259" key="6">
    <source>
        <dbReference type="Pfam" id="PF13664"/>
    </source>
</evidence>
<dbReference type="STRING" id="360107.CHAB381_0671"/>
<evidence type="ECO:0000256" key="4">
    <source>
        <dbReference type="ARBA" id="ARBA00023136"/>
    </source>
</evidence>
<feature type="transmembrane region" description="Helical" evidence="5">
    <location>
        <begin position="7"/>
        <end position="29"/>
    </location>
</feature>
<feature type="transmembrane region" description="Helical" evidence="5">
    <location>
        <begin position="90"/>
        <end position="113"/>
    </location>
</feature>
<evidence type="ECO:0000256" key="3">
    <source>
        <dbReference type="ARBA" id="ARBA00022989"/>
    </source>
</evidence>
<evidence type="ECO:0000256" key="5">
    <source>
        <dbReference type="SAM" id="Phobius"/>
    </source>
</evidence>
<dbReference type="Proteomes" id="UP000002407">
    <property type="component" value="Chromosome"/>
</dbReference>
<accession>A7I161</accession>
<dbReference type="AlphaFoldDB" id="A7I161"/>
<dbReference type="RefSeq" id="WP_012108539.1">
    <property type="nucleotide sequence ID" value="NC_009714.1"/>
</dbReference>
<keyword evidence="4 5" id="KW-0472">Membrane</keyword>
<feature type="domain" description="TMEM205-like" evidence="6">
    <location>
        <begin position="9"/>
        <end position="118"/>
    </location>
</feature>
<reference evidence="8" key="1">
    <citation type="submission" date="2007-07" db="EMBL/GenBank/DDBJ databases">
        <title>Complete genome sequence of Campylobacter hominis ATCC BAA-381, a commensal isolated from the human gastrointestinal tract.</title>
        <authorList>
            <person name="Fouts D.E."/>
            <person name="Mongodin E.F."/>
            <person name="Puiu D."/>
            <person name="Sebastian Y."/>
            <person name="Miller W.G."/>
            <person name="Mandrell R.E."/>
            <person name="Nelson K.E."/>
        </authorList>
    </citation>
    <scope>NUCLEOTIDE SEQUENCE [LARGE SCALE GENOMIC DNA]</scope>
    <source>
        <strain evidence="8">ATCC BAA-381 / LMG 19568 / NCTC 13146 / CH001A</strain>
    </source>
</reference>
<name>A7I161_CAMHC</name>
<dbReference type="eggNOG" id="ENOG50348MQ">
    <property type="taxonomic scope" value="Bacteria"/>
</dbReference>
<dbReference type="KEGG" id="cha:CHAB381_0671"/>
<feature type="transmembrane region" description="Helical" evidence="5">
    <location>
        <begin position="49"/>
        <end position="70"/>
    </location>
</feature>
<evidence type="ECO:0000313" key="8">
    <source>
        <dbReference type="Proteomes" id="UP000002407"/>
    </source>
</evidence>
<keyword evidence="3 5" id="KW-1133">Transmembrane helix</keyword>
<evidence type="ECO:0000313" key="7">
    <source>
        <dbReference type="EMBL" id="ABS51999.1"/>
    </source>
</evidence>
<comment type="subcellular location">
    <subcellularLocation>
        <location evidence="1">Membrane</location>
    </subcellularLocation>
</comment>
<gene>
    <name evidence="7" type="ordered locus">CHAB381_0671</name>
</gene>
<organism evidence="7 8">
    <name type="scientific">Campylobacter hominis (strain ATCC BAA-381 / DSM 21671 / CCUG 45161 / LMG 19568 / NCTC 13146 / CH001A)</name>
    <dbReference type="NCBI Taxonomy" id="360107"/>
    <lineage>
        <taxon>Bacteria</taxon>
        <taxon>Pseudomonadati</taxon>
        <taxon>Campylobacterota</taxon>
        <taxon>Epsilonproteobacteria</taxon>
        <taxon>Campylobacterales</taxon>
        <taxon>Campylobacteraceae</taxon>
        <taxon>Campylobacter</taxon>
    </lineage>
</organism>
<protein>
    <submittedName>
        <fullName evidence="7">Putative integral membrane protein</fullName>
    </submittedName>
</protein>
<evidence type="ECO:0000256" key="1">
    <source>
        <dbReference type="ARBA" id="ARBA00004370"/>
    </source>
</evidence>
<keyword evidence="8" id="KW-1185">Reference proteome</keyword>
<dbReference type="EMBL" id="CP000776">
    <property type="protein sequence ID" value="ABS51999.1"/>
    <property type="molecule type" value="Genomic_DNA"/>
</dbReference>
<dbReference type="Pfam" id="PF13664">
    <property type="entry name" value="DUF4149"/>
    <property type="match status" value="1"/>
</dbReference>